<dbReference type="AlphaFoldDB" id="A0A317PZM1"/>
<dbReference type="EMBL" id="QGTS01000007">
    <property type="protein sequence ID" value="PWW08162.1"/>
    <property type="molecule type" value="Genomic_DNA"/>
</dbReference>
<proteinExistence type="predicted"/>
<reference evidence="1 2" key="1">
    <citation type="submission" date="2018-05" db="EMBL/GenBank/DDBJ databases">
        <title>Genomic Encyclopedia of Type Strains, Phase IV (KMG-IV): sequencing the most valuable type-strain genomes for metagenomic binning, comparative biology and taxonomic classification.</title>
        <authorList>
            <person name="Goeker M."/>
        </authorList>
    </citation>
    <scope>NUCLEOTIDE SEQUENCE [LARGE SCALE GENOMIC DNA]</scope>
    <source>
        <strain evidence="1 2">DSM 19579</strain>
    </source>
</reference>
<protein>
    <submittedName>
        <fullName evidence="1">Uncharacterized protein</fullName>
    </submittedName>
</protein>
<name>A0A317PZM1_9ENTR</name>
<evidence type="ECO:0000313" key="1">
    <source>
        <dbReference type="EMBL" id="PWW08162.1"/>
    </source>
</evidence>
<gene>
    <name evidence="1" type="ORF">DES37_107206</name>
</gene>
<dbReference type="Proteomes" id="UP000246744">
    <property type="component" value="Unassembled WGS sequence"/>
</dbReference>
<organism evidence="1 2">
    <name type="scientific">Mangrovibacter plantisponsor</name>
    <dbReference type="NCBI Taxonomy" id="451513"/>
    <lineage>
        <taxon>Bacteria</taxon>
        <taxon>Pseudomonadati</taxon>
        <taxon>Pseudomonadota</taxon>
        <taxon>Gammaproteobacteria</taxon>
        <taxon>Enterobacterales</taxon>
        <taxon>Enterobacteriaceae</taxon>
        <taxon>Mangrovibacter</taxon>
    </lineage>
</organism>
<keyword evidence="2" id="KW-1185">Reference proteome</keyword>
<comment type="caution">
    <text evidence="1">The sequence shown here is derived from an EMBL/GenBank/DDBJ whole genome shotgun (WGS) entry which is preliminary data.</text>
</comment>
<evidence type="ECO:0000313" key="2">
    <source>
        <dbReference type="Proteomes" id="UP000246744"/>
    </source>
</evidence>
<sequence length="38" mass="4185">MNVDDVAEAIKMMAELPISTNVLEMTIMANQMPYVGRG</sequence>
<accession>A0A317PZM1</accession>